<dbReference type="RefSeq" id="XP_013897158.1">
    <property type="nucleotide sequence ID" value="XM_014041704.1"/>
</dbReference>
<sequence length="200" mass="22418">MSEEEDSMSEEEMDNLRERLAKVRKQKVNLNKEYDALQENYTKMSTILAEKEAARASQDTLIEELTNQAKRRESIMTKLKIECEKAQTVADQLRIELSKTKKKMPTPTAASATTAITTAITTTNSGNIIPNMPKGAKAAETPAAAASKCIDKLKQVIRYKNVELEKKQRIVDGLQKQLVELKALATPKAGRKERHIDMDV</sequence>
<dbReference type="KEGG" id="mng:MNEG_9826"/>
<evidence type="ECO:0000313" key="3">
    <source>
        <dbReference type="Proteomes" id="UP000054498"/>
    </source>
</evidence>
<keyword evidence="1" id="KW-0175">Coiled coil</keyword>
<name>A0A0D2KRG0_9CHLO</name>
<reference evidence="2 3" key="1">
    <citation type="journal article" date="2013" name="BMC Genomics">
        <title>Reconstruction of the lipid metabolism for the microalga Monoraphidium neglectum from its genome sequence reveals characteristics suitable for biofuel production.</title>
        <authorList>
            <person name="Bogen C."/>
            <person name="Al-Dilaimi A."/>
            <person name="Albersmeier A."/>
            <person name="Wichmann J."/>
            <person name="Grundmann M."/>
            <person name="Rupp O."/>
            <person name="Lauersen K.J."/>
            <person name="Blifernez-Klassen O."/>
            <person name="Kalinowski J."/>
            <person name="Goesmann A."/>
            <person name="Mussgnug J.H."/>
            <person name="Kruse O."/>
        </authorList>
    </citation>
    <scope>NUCLEOTIDE SEQUENCE [LARGE SCALE GENOMIC DNA]</scope>
    <source>
        <strain evidence="2 3">SAG 48.87</strain>
    </source>
</reference>
<accession>A0A0D2KRG0</accession>
<protein>
    <submittedName>
        <fullName evidence="2">Uncharacterized protein</fullName>
    </submittedName>
</protein>
<evidence type="ECO:0000313" key="2">
    <source>
        <dbReference type="EMBL" id="KIY98138.1"/>
    </source>
</evidence>
<gene>
    <name evidence="2" type="ORF">MNEG_9826</name>
</gene>
<evidence type="ECO:0000256" key="1">
    <source>
        <dbReference type="SAM" id="Coils"/>
    </source>
</evidence>
<dbReference type="GeneID" id="25742701"/>
<proteinExistence type="predicted"/>
<dbReference type="EMBL" id="KK102296">
    <property type="protein sequence ID" value="KIY98138.1"/>
    <property type="molecule type" value="Genomic_DNA"/>
</dbReference>
<organism evidence="2 3">
    <name type="scientific">Monoraphidium neglectum</name>
    <dbReference type="NCBI Taxonomy" id="145388"/>
    <lineage>
        <taxon>Eukaryota</taxon>
        <taxon>Viridiplantae</taxon>
        <taxon>Chlorophyta</taxon>
        <taxon>core chlorophytes</taxon>
        <taxon>Chlorophyceae</taxon>
        <taxon>CS clade</taxon>
        <taxon>Sphaeropleales</taxon>
        <taxon>Selenastraceae</taxon>
        <taxon>Monoraphidium</taxon>
    </lineage>
</organism>
<dbReference type="AlphaFoldDB" id="A0A0D2KRG0"/>
<feature type="coiled-coil region" evidence="1">
    <location>
        <begin position="6"/>
        <end position="103"/>
    </location>
</feature>
<keyword evidence="3" id="KW-1185">Reference proteome</keyword>
<dbReference type="Proteomes" id="UP000054498">
    <property type="component" value="Unassembled WGS sequence"/>
</dbReference>